<feature type="domain" description="CCHC-type" evidence="2">
    <location>
        <begin position="138"/>
        <end position="151"/>
    </location>
</feature>
<dbReference type="SMART" id="SM00343">
    <property type="entry name" value="ZnF_C2HC"/>
    <property type="match status" value="1"/>
</dbReference>
<dbReference type="InterPro" id="IPR001878">
    <property type="entry name" value="Znf_CCHC"/>
</dbReference>
<keyword evidence="1" id="KW-0479">Metal-binding</keyword>
<protein>
    <recommendedName>
        <fullName evidence="2">CCHC-type domain-containing protein</fullName>
    </recommendedName>
</protein>
<proteinExistence type="predicted"/>
<dbReference type="EMBL" id="NBSK02000009">
    <property type="protein sequence ID" value="KAJ0188513.1"/>
    <property type="molecule type" value="Genomic_DNA"/>
</dbReference>
<evidence type="ECO:0000259" key="2">
    <source>
        <dbReference type="PROSITE" id="PS50158"/>
    </source>
</evidence>
<dbReference type="AlphaFoldDB" id="A0A9R1UKF1"/>
<dbReference type="GO" id="GO:0003676">
    <property type="term" value="F:nucleic acid binding"/>
    <property type="evidence" value="ECO:0007669"/>
    <property type="project" value="InterPro"/>
</dbReference>
<evidence type="ECO:0000256" key="1">
    <source>
        <dbReference type="PROSITE-ProRule" id="PRU00047"/>
    </source>
</evidence>
<dbReference type="InterPro" id="IPR036875">
    <property type="entry name" value="Znf_CCHC_sf"/>
</dbReference>
<organism evidence="3 4">
    <name type="scientific">Lactuca sativa</name>
    <name type="common">Garden lettuce</name>
    <dbReference type="NCBI Taxonomy" id="4236"/>
    <lineage>
        <taxon>Eukaryota</taxon>
        <taxon>Viridiplantae</taxon>
        <taxon>Streptophyta</taxon>
        <taxon>Embryophyta</taxon>
        <taxon>Tracheophyta</taxon>
        <taxon>Spermatophyta</taxon>
        <taxon>Magnoliopsida</taxon>
        <taxon>eudicotyledons</taxon>
        <taxon>Gunneridae</taxon>
        <taxon>Pentapetalae</taxon>
        <taxon>asterids</taxon>
        <taxon>campanulids</taxon>
        <taxon>Asterales</taxon>
        <taxon>Asteraceae</taxon>
        <taxon>Cichorioideae</taxon>
        <taxon>Cichorieae</taxon>
        <taxon>Lactucinae</taxon>
        <taxon>Lactuca</taxon>
    </lineage>
</organism>
<dbReference type="PANTHER" id="PTHR33054">
    <property type="entry name" value="CCHC-TYPE DOMAIN-CONTAINING PROTEIN"/>
    <property type="match status" value="1"/>
</dbReference>
<dbReference type="SUPFAM" id="SSF57756">
    <property type="entry name" value="Retrovirus zinc finger-like domains"/>
    <property type="match status" value="1"/>
</dbReference>
<dbReference type="Pfam" id="PF00098">
    <property type="entry name" value="zf-CCHC"/>
    <property type="match status" value="1"/>
</dbReference>
<reference evidence="3 4" key="1">
    <citation type="journal article" date="2017" name="Nat. Commun.">
        <title>Genome assembly with in vitro proximity ligation data and whole-genome triplication in lettuce.</title>
        <authorList>
            <person name="Reyes-Chin-Wo S."/>
            <person name="Wang Z."/>
            <person name="Yang X."/>
            <person name="Kozik A."/>
            <person name="Arikit S."/>
            <person name="Song C."/>
            <person name="Xia L."/>
            <person name="Froenicke L."/>
            <person name="Lavelle D.O."/>
            <person name="Truco M.J."/>
            <person name="Xia R."/>
            <person name="Zhu S."/>
            <person name="Xu C."/>
            <person name="Xu H."/>
            <person name="Xu X."/>
            <person name="Cox K."/>
            <person name="Korf I."/>
            <person name="Meyers B.C."/>
            <person name="Michelmore R.W."/>
        </authorList>
    </citation>
    <scope>NUCLEOTIDE SEQUENCE [LARGE SCALE GENOMIC DNA]</scope>
    <source>
        <strain evidence="4">cv. Salinas</strain>
        <tissue evidence="3">Seedlings</tissue>
    </source>
</reference>
<comment type="caution">
    <text evidence="3">The sequence shown here is derived from an EMBL/GenBank/DDBJ whole genome shotgun (WGS) entry which is preliminary data.</text>
</comment>
<name>A0A9R1UKF1_LACSA</name>
<dbReference type="Proteomes" id="UP000235145">
    <property type="component" value="Unassembled WGS sequence"/>
</dbReference>
<gene>
    <name evidence="3" type="ORF">LSAT_V11C900485640</name>
</gene>
<evidence type="ECO:0000313" key="4">
    <source>
        <dbReference type="Proteomes" id="UP000235145"/>
    </source>
</evidence>
<dbReference type="Gene3D" id="4.10.60.10">
    <property type="entry name" value="Zinc finger, CCHC-type"/>
    <property type="match status" value="1"/>
</dbReference>
<dbReference type="PANTHER" id="PTHR33054:SF9">
    <property type="entry name" value="CCHC-TYPE DOMAIN-CONTAINING PROTEIN"/>
    <property type="match status" value="1"/>
</dbReference>
<keyword evidence="4" id="KW-1185">Reference proteome</keyword>
<dbReference type="GO" id="GO:0008270">
    <property type="term" value="F:zinc ion binding"/>
    <property type="evidence" value="ECO:0007669"/>
    <property type="project" value="UniProtKB-KW"/>
</dbReference>
<keyword evidence="1" id="KW-0862">Zinc</keyword>
<keyword evidence="1" id="KW-0863">Zinc-finger</keyword>
<sequence length="261" mass="30964">MIWYKDVFLAKIMLQNDANNSFWNEKFISGLPLFSPKELEIEFHHVMEEQFLMINIHMVISYQNAQVKRLGFRSRKELGQFCDQFAFDIPKRPAPTKNKKIYTENTKTYKKKKRKRFKGEPNKFERRKSKKVFKDIVCNNCGKKGHYANNCWSKRKNDYKKKIQELQIDEDIKRKVCELIKNSDNESSTDYPDSERLDIILESSDSNTDNSSECVECSNKIDYYKSILDMNGLSINVITNEQKFILDLIEQIEEPQKNVMH</sequence>
<evidence type="ECO:0000313" key="3">
    <source>
        <dbReference type="EMBL" id="KAJ0188513.1"/>
    </source>
</evidence>
<dbReference type="PROSITE" id="PS50158">
    <property type="entry name" value="ZF_CCHC"/>
    <property type="match status" value="1"/>
</dbReference>
<accession>A0A9R1UKF1</accession>